<name>I3E482_BACMT</name>
<comment type="caution">
    <text evidence="1">The sequence shown here is derived from an EMBL/GenBank/DDBJ whole genome shotgun (WGS) entry which is preliminary data.</text>
</comment>
<proteinExistence type="predicted"/>
<dbReference type="Proteomes" id="UP000010523">
    <property type="component" value="Unassembled WGS sequence"/>
</dbReference>
<keyword evidence="2" id="KW-1185">Reference proteome</keyword>
<dbReference type="AlphaFoldDB" id="I3E482"/>
<organism evidence="1 2">
    <name type="scientific">Bacillus methanolicus PB1</name>
    <dbReference type="NCBI Taxonomy" id="997296"/>
    <lineage>
        <taxon>Bacteria</taxon>
        <taxon>Bacillati</taxon>
        <taxon>Bacillota</taxon>
        <taxon>Bacilli</taxon>
        <taxon>Bacillales</taxon>
        <taxon>Bacillaceae</taxon>
        <taxon>Bacillus</taxon>
    </lineage>
</organism>
<dbReference type="EMBL" id="AFEU01000001">
    <property type="protein sequence ID" value="EIJ81303.1"/>
    <property type="molecule type" value="Genomic_DNA"/>
</dbReference>
<accession>I3E482</accession>
<dbReference type="PATRIC" id="fig|997296.3.peg.51"/>
<protein>
    <submittedName>
        <fullName evidence="1">Uncharacterized protein</fullName>
    </submittedName>
</protein>
<sequence length="30" mass="3735">MYEIEILGYEIKERTFELCPLYMHKVKNMI</sequence>
<reference evidence="1 2" key="1">
    <citation type="journal article" date="2012" name="Appl. Environ. Microbiol.">
        <title>Genome Sequence of Thermotolerant Bacillus methanolicus: Features and Regulation Related to Methylotrophy and Production of L-Lysine and L-Glutamate from Methanol.</title>
        <authorList>
            <person name="Heggeset T.M."/>
            <person name="Krog A."/>
            <person name="Balzer S."/>
            <person name="Wentzel A."/>
            <person name="Ellingsen T.E."/>
            <person name="Brautaset T."/>
        </authorList>
    </citation>
    <scope>NUCLEOTIDE SEQUENCE [LARGE SCALE GENOMIC DNA]</scope>
    <source>
        <strain evidence="1 2">PB1</strain>
    </source>
</reference>
<gene>
    <name evidence="1" type="ORF">PB1_00110</name>
</gene>
<evidence type="ECO:0000313" key="1">
    <source>
        <dbReference type="EMBL" id="EIJ81303.1"/>
    </source>
</evidence>
<dbReference type="STRING" id="997296.PB1_00110"/>
<evidence type="ECO:0000313" key="2">
    <source>
        <dbReference type="Proteomes" id="UP000010523"/>
    </source>
</evidence>